<evidence type="ECO:0000313" key="2">
    <source>
        <dbReference type="EMBL" id="MFC0548919.1"/>
    </source>
</evidence>
<accession>A0ABV6N8I6</accession>
<keyword evidence="1" id="KW-0472">Membrane</keyword>
<reference evidence="2 3" key="1">
    <citation type="submission" date="2024-09" db="EMBL/GenBank/DDBJ databases">
        <authorList>
            <person name="Sun Q."/>
            <person name="Mori K."/>
        </authorList>
    </citation>
    <scope>NUCLEOTIDE SEQUENCE [LARGE SCALE GENOMIC DNA]</scope>
    <source>
        <strain evidence="2 3">TBRC 1432</strain>
    </source>
</reference>
<dbReference type="EMBL" id="JBHLUD010000020">
    <property type="protein sequence ID" value="MFC0548919.1"/>
    <property type="molecule type" value="Genomic_DNA"/>
</dbReference>
<evidence type="ECO:0000256" key="1">
    <source>
        <dbReference type="SAM" id="Phobius"/>
    </source>
</evidence>
<feature type="transmembrane region" description="Helical" evidence="1">
    <location>
        <begin position="78"/>
        <end position="95"/>
    </location>
</feature>
<organism evidence="2 3">
    <name type="scientific">Kutzneria chonburiensis</name>
    <dbReference type="NCBI Taxonomy" id="1483604"/>
    <lineage>
        <taxon>Bacteria</taxon>
        <taxon>Bacillati</taxon>
        <taxon>Actinomycetota</taxon>
        <taxon>Actinomycetes</taxon>
        <taxon>Pseudonocardiales</taxon>
        <taxon>Pseudonocardiaceae</taxon>
        <taxon>Kutzneria</taxon>
    </lineage>
</organism>
<keyword evidence="1" id="KW-0812">Transmembrane</keyword>
<keyword evidence="3" id="KW-1185">Reference proteome</keyword>
<dbReference type="RefSeq" id="WP_273940492.1">
    <property type="nucleotide sequence ID" value="NZ_CP097263.1"/>
</dbReference>
<keyword evidence="1" id="KW-1133">Transmembrane helix</keyword>
<sequence length="148" mass="16839">MWGMIFGLAELVSFVALAAILIRMTVVLRRHGMRLFAFEPWKTVSRSDWRRMMRALRRGEPVPVELLGVAREWARRQVLIRIQVWVPVALIPLLASGLRADLVDPSLWGQVSFWLAIVVMVVMVPAALQTWRDNQAAARLLRDTAPTA</sequence>
<feature type="transmembrane region" description="Helical" evidence="1">
    <location>
        <begin position="107"/>
        <end position="128"/>
    </location>
</feature>
<feature type="transmembrane region" description="Helical" evidence="1">
    <location>
        <begin position="6"/>
        <end position="26"/>
    </location>
</feature>
<comment type="caution">
    <text evidence="2">The sequence shown here is derived from an EMBL/GenBank/DDBJ whole genome shotgun (WGS) entry which is preliminary data.</text>
</comment>
<dbReference type="Proteomes" id="UP001589810">
    <property type="component" value="Unassembled WGS sequence"/>
</dbReference>
<gene>
    <name evidence="2" type="ORF">ACFFH7_45935</name>
</gene>
<name>A0ABV6N8I6_9PSEU</name>
<protein>
    <submittedName>
        <fullName evidence="2">Uncharacterized protein</fullName>
    </submittedName>
</protein>
<evidence type="ECO:0000313" key="3">
    <source>
        <dbReference type="Proteomes" id="UP001589810"/>
    </source>
</evidence>
<proteinExistence type="predicted"/>